<comment type="caution">
    <text evidence="2">The sequence shown here is derived from an EMBL/GenBank/DDBJ whole genome shotgun (WGS) entry which is preliminary data.</text>
</comment>
<dbReference type="InterPro" id="IPR025438">
    <property type="entry name" value="DUF4180"/>
</dbReference>
<dbReference type="AlphaFoldDB" id="A0A553UWF2"/>
<dbReference type="OrthoDB" id="8595425at2"/>
<protein>
    <submittedName>
        <fullName evidence="2">DUF4180 domain-containing protein</fullName>
    </submittedName>
</protein>
<dbReference type="Pfam" id="PF13788">
    <property type="entry name" value="DUF4180"/>
    <property type="match status" value="1"/>
</dbReference>
<gene>
    <name evidence="2" type="ORF">FNU79_10945</name>
</gene>
<accession>A0A553UWF2</accession>
<name>A0A553UWF2_9DEIO</name>
<evidence type="ECO:0000259" key="1">
    <source>
        <dbReference type="Pfam" id="PF13788"/>
    </source>
</evidence>
<evidence type="ECO:0000313" key="3">
    <source>
        <dbReference type="Proteomes" id="UP000316092"/>
    </source>
</evidence>
<dbReference type="EMBL" id="VKDB01000011">
    <property type="protein sequence ID" value="TSA84533.1"/>
    <property type="molecule type" value="Genomic_DNA"/>
</dbReference>
<feature type="domain" description="DUF4180" evidence="1">
    <location>
        <begin position="8"/>
        <end position="84"/>
    </location>
</feature>
<evidence type="ECO:0000313" key="2">
    <source>
        <dbReference type="EMBL" id="TSA84533.1"/>
    </source>
</evidence>
<sequence length="90" mass="10078">MIGAGFGLDGLILSEAELGDEFFRLSSGLAGELFQKFVNYRLPVALVLPDFSAHCERFAELAYEHSRHSAVRFVTSQEEALEWLSRQVNS</sequence>
<keyword evidence="3" id="KW-1185">Reference proteome</keyword>
<proteinExistence type="predicted"/>
<dbReference type="Proteomes" id="UP000316092">
    <property type="component" value="Unassembled WGS sequence"/>
</dbReference>
<organism evidence="2 3">
    <name type="scientific">Deinococcus detaillensis</name>
    <dbReference type="NCBI Taxonomy" id="2592048"/>
    <lineage>
        <taxon>Bacteria</taxon>
        <taxon>Thermotogati</taxon>
        <taxon>Deinococcota</taxon>
        <taxon>Deinococci</taxon>
        <taxon>Deinococcales</taxon>
        <taxon>Deinococcaceae</taxon>
        <taxon>Deinococcus</taxon>
    </lineage>
</organism>
<reference evidence="2 3" key="1">
    <citation type="submission" date="2019-07" db="EMBL/GenBank/DDBJ databases">
        <title>Deinococcus detaillus sp. nov., isolated from humus soil in Antarctica.</title>
        <authorList>
            <person name="Zhang K."/>
        </authorList>
    </citation>
    <scope>NUCLEOTIDE SEQUENCE [LARGE SCALE GENOMIC DNA]</scope>
    <source>
        <strain evidence="2 3">H1</strain>
    </source>
</reference>